<feature type="region of interest" description="Disordered" evidence="1">
    <location>
        <begin position="1"/>
        <end position="26"/>
    </location>
</feature>
<dbReference type="AlphaFoldDB" id="A0AAD7RQZ7"/>
<keyword evidence="3" id="KW-1185">Reference proteome</keyword>
<organism evidence="2 3">
    <name type="scientific">Aldrovandia affinis</name>
    <dbReference type="NCBI Taxonomy" id="143900"/>
    <lineage>
        <taxon>Eukaryota</taxon>
        <taxon>Metazoa</taxon>
        <taxon>Chordata</taxon>
        <taxon>Craniata</taxon>
        <taxon>Vertebrata</taxon>
        <taxon>Euteleostomi</taxon>
        <taxon>Actinopterygii</taxon>
        <taxon>Neopterygii</taxon>
        <taxon>Teleostei</taxon>
        <taxon>Notacanthiformes</taxon>
        <taxon>Halosauridae</taxon>
        <taxon>Aldrovandia</taxon>
    </lineage>
</organism>
<reference evidence="2" key="1">
    <citation type="journal article" date="2023" name="Science">
        <title>Genome structures resolve the early diversification of teleost fishes.</title>
        <authorList>
            <person name="Parey E."/>
            <person name="Louis A."/>
            <person name="Montfort J."/>
            <person name="Bouchez O."/>
            <person name="Roques C."/>
            <person name="Iampietro C."/>
            <person name="Lluch J."/>
            <person name="Castinel A."/>
            <person name="Donnadieu C."/>
            <person name="Desvignes T."/>
            <person name="Floi Bucao C."/>
            <person name="Jouanno E."/>
            <person name="Wen M."/>
            <person name="Mejri S."/>
            <person name="Dirks R."/>
            <person name="Jansen H."/>
            <person name="Henkel C."/>
            <person name="Chen W.J."/>
            <person name="Zahm M."/>
            <person name="Cabau C."/>
            <person name="Klopp C."/>
            <person name="Thompson A.W."/>
            <person name="Robinson-Rechavi M."/>
            <person name="Braasch I."/>
            <person name="Lecointre G."/>
            <person name="Bobe J."/>
            <person name="Postlethwait J.H."/>
            <person name="Berthelot C."/>
            <person name="Roest Crollius H."/>
            <person name="Guiguen Y."/>
        </authorList>
    </citation>
    <scope>NUCLEOTIDE SEQUENCE</scope>
    <source>
        <strain evidence="2">NC1722</strain>
    </source>
</reference>
<proteinExistence type="predicted"/>
<gene>
    <name evidence="2" type="ORF">AAFF_G00125720</name>
</gene>
<accession>A0AAD7RQZ7</accession>
<sequence>MSPTPKKRLPGMAPRPPPRNTETPDAAIPTYVDFTDAASTYNTKIEVSNINHS</sequence>
<evidence type="ECO:0000313" key="2">
    <source>
        <dbReference type="EMBL" id="KAJ8388816.1"/>
    </source>
</evidence>
<dbReference type="EMBL" id="JAINUG010000189">
    <property type="protein sequence ID" value="KAJ8388816.1"/>
    <property type="molecule type" value="Genomic_DNA"/>
</dbReference>
<name>A0AAD7RQZ7_9TELE</name>
<dbReference type="Proteomes" id="UP001221898">
    <property type="component" value="Unassembled WGS sequence"/>
</dbReference>
<comment type="caution">
    <text evidence="2">The sequence shown here is derived from an EMBL/GenBank/DDBJ whole genome shotgun (WGS) entry which is preliminary data.</text>
</comment>
<protein>
    <submittedName>
        <fullName evidence="2">Uncharacterized protein</fullName>
    </submittedName>
</protein>
<evidence type="ECO:0000256" key="1">
    <source>
        <dbReference type="SAM" id="MobiDB-lite"/>
    </source>
</evidence>
<evidence type="ECO:0000313" key="3">
    <source>
        <dbReference type="Proteomes" id="UP001221898"/>
    </source>
</evidence>